<evidence type="ECO:0000313" key="3">
    <source>
        <dbReference type="Proteomes" id="UP001372338"/>
    </source>
</evidence>
<sequence length="142" mass="16688">MSQELEVKSKLLDQAQRRSDEKDDVLSKQIQMLRSEIKKLMEKEHVLSKPKLKKNITNMERTDAETTCEGQPEMTLNDEMILGTILSEVESFKNHHNEVKHSLHKEQVEKENMKKQISQLERELKKKESELSAMEKKLKNNT</sequence>
<feature type="region of interest" description="Disordered" evidence="1">
    <location>
        <begin position="53"/>
        <end position="73"/>
    </location>
</feature>
<evidence type="ECO:0000256" key="1">
    <source>
        <dbReference type="SAM" id="MobiDB-lite"/>
    </source>
</evidence>
<keyword evidence="3" id="KW-1185">Reference proteome</keyword>
<dbReference type="AlphaFoldDB" id="A0AAN9F631"/>
<comment type="caution">
    <text evidence="2">The sequence shown here is derived from an EMBL/GenBank/DDBJ whole genome shotgun (WGS) entry which is preliminary data.</text>
</comment>
<evidence type="ECO:0000313" key="2">
    <source>
        <dbReference type="EMBL" id="KAK7270557.1"/>
    </source>
</evidence>
<proteinExistence type="predicted"/>
<organism evidence="2 3">
    <name type="scientific">Crotalaria pallida</name>
    <name type="common">Smooth rattlebox</name>
    <name type="synonym">Crotalaria striata</name>
    <dbReference type="NCBI Taxonomy" id="3830"/>
    <lineage>
        <taxon>Eukaryota</taxon>
        <taxon>Viridiplantae</taxon>
        <taxon>Streptophyta</taxon>
        <taxon>Embryophyta</taxon>
        <taxon>Tracheophyta</taxon>
        <taxon>Spermatophyta</taxon>
        <taxon>Magnoliopsida</taxon>
        <taxon>eudicotyledons</taxon>
        <taxon>Gunneridae</taxon>
        <taxon>Pentapetalae</taxon>
        <taxon>rosids</taxon>
        <taxon>fabids</taxon>
        <taxon>Fabales</taxon>
        <taxon>Fabaceae</taxon>
        <taxon>Papilionoideae</taxon>
        <taxon>50 kb inversion clade</taxon>
        <taxon>genistoids sensu lato</taxon>
        <taxon>core genistoids</taxon>
        <taxon>Crotalarieae</taxon>
        <taxon>Crotalaria</taxon>
    </lineage>
</organism>
<feature type="compositionally biased region" description="Basic and acidic residues" evidence="1">
    <location>
        <begin position="1"/>
        <end position="26"/>
    </location>
</feature>
<protein>
    <submittedName>
        <fullName evidence="2">Uncharacterized protein</fullName>
    </submittedName>
</protein>
<accession>A0AAN9F631</accession>
<name>A0AAN9F631_CROPI</name>
<gene>
    <name evidence="2" type="ORF">RIF29_23785</name>
</gene>
<dbReference type="EMBL" id="JAYWIO010000004">
    <property type="protein sequence ID" value="KAK7270557.1"/>
    <property type="molecule type" value="Genomic_DNA"/>
</dbReference>
<feature type="region of interest" description="Disordered" evidence="1">
    <location>
        <begin position="1"/>
        <end position="27"/>
    </location>
</feature>
<reference evidence="2 3" key="1">
    <citation type="submission" date="2024-01" db="EMBL/GenBank/DDBJ databases">
        <title>The genomes of 5 underutilized Papilionoideae crops provide insights into root nodulation and disease resistanc.</title>
        <authorList>
            <person name="Yuan L."/>
        </authorList>
    </citation>
    <scope>NUCLEOTIDE SEQUENCE [LARGE SCALE GENOMIC DNA]</scope>
    <source>
        <strain evidence="2">ZHUSHIDOU_FW_LH</strain>
        <tissue evidence="2">Leaf</tissue>
    </source>
</reference>
<dbReference type="Proteomes" id="UP001372338">
    <property type="component" value="Unassembled WGS sequence"/>
</dbReference>
<feature type="region of interest" description="Disordered" evidence="1">
    <location>
        <begin position="99"/>
        <end position="142"/>
    </location>
</feature>